<evidence type="ECO:0000256" key="1">
    <source>
        <dbReference type="HAMAP-Rule" id="MF_00652"/>
    </source>
</evidence>
<evidence type="ECO:0000313" key="2">
    <source>
        <dbReference type="EMBL" id="EAU54981.1"/>
    </source>
</evidence>
<dbReference type="PANTHER" id="PTHR30283">
    <property type="entry name" value="PEROXIDE STRESS RESPONSE PROTEIN YAAA"/>
    <property type="match status" value="1"/>
</dbReference>
<dbReference type="FunCoup" id="Q0F0P7">
    <property type="interactions" value="72"/>
</dbReference>
<dbReference type="Proteomes" id="UP000005297">
    <property type="component" value="Unassembled WGS sequence"/>
</dbReference>
<dbReference type="GO" id="GO:0005829">
    <property type="term" value="C:cytosol"/>
    <property type="evidence" value="ECO:0007669"/>
    <property type="project" value="TreeGrafter"/>
</dbReference>
<keyword evidence="3" id="KW-1185">Reference proteome</keyword>
<dbReference type="NCBIfam" id="NF002542">
    <property type="entry name" value="PRK02101.1-3"/>
    <property type="match status" value="1"/>
</dbReference>
<accession>Q0F0P7</accession>
<dbReference type="HAMAP" id="MF_00652">
    <property type="entry name" value="UPF0246"/>
    <property type="match status" value="1"/>
</dbReference>
<dbReference type="RefSeq" id="WP_009851603.1">
    <property type="nucleotide sequence ID" value="NZ_DS022295.1"/>
</dbReference>
<dbReference type="NCBIfam" id="NF002541">
    <property type="entry name" value="PRK02101.1-1"/>
    <property type="match status" value="1"/>
</dbReference>
<sequence>MLIIISPAKKLDNHTGAATTCYRQPELLDHAAELAAMMRDMDSFQVAELMHLSMALADLNMQRFQTWQRPFTPDNAREAIFTFRGDVYQGLDADSLTPDELNFTQSHLRILSGLYGLLRPLDLMQPYRLEMGTKLTNARGRDLYAFWGSIITDALNRALVEQGDDILINLASGEYFKAVQQASINGRIITPVFKENRNGQYKIISFSAKKARGLMSRYIIQNALSEPEQIKGFDLADYRYSAEMSEGDHWVFIR</sequence>
<proteinExistence type="inferred from homology"/>
<name>Q0F0P7_9PROT</name>
<reference evidence="2 3" key="1">
    <citation type="submission" date="2006-09" db="EMBL/GenBank/DDBJ databases">
        <authorList>
            <person name="Emerson D."/>
            <person name="Ferriera S."/>
            <person name="Johnson J."/>
            <person name="Kravitz S."/>
            <person name="Halpern A."/>
            <person name="Remington K."/>
            <person name="Beeson K."/>
            <person name="Tran B."/>
            <person name="Rogers Y.-H."/>
            <person name="Friedman R."/>
            <person name="Venter J.C."/>
        </authorList>
    </citation>
    <scope>NUCLEOTIDE SEQUENCE [LARGE SCALE GENOMIC DNA]</scope>
    <source>
        <strain evidence="2 3">PV-1</strain>
    </source>
</reference>
<comment type="caution">
    <text evidence="2">The sequence shown here is derived from an EMBL/GenBank/DDBJ whole genome shotgun (WGS) entry which is preliminary data.</text>
</comment>
<dbReference type="STRING" id="314344.AL013_02220"/>
<organism evidence="2 3">
    <name type="scientific">Mariprofundus ferrooxydans PV-1</name>
    <dbReference type="NCBI Taxonomy" id="314345"/>
    <lineage>
        <taxon>Bacteria</taxon>
        <taxon>Pseudomonadati</taxon>
        <taxon>Pseudomonadota</taxon>
        <taxon>Candidatius Mariprofundia</taxon>
        <taxon>Mariprofundales</taxon>
        <taxon>Mariprofundaceae</taxon>
        <taxon>Mariprofundus</taxon>
    </lineage>
</organism>
<comment type="similarity">
    <text evidence="1">Belongs to the UPF0246 family.</text>
</comment>
<dbReference type="PANTHER" id="PTHR30283:SF4">
    <property type="entry name" value="PEROXIDE STRESS RESISTANCE PROTEIN YAAA"/>
    <property type="match status" value="1"/>
</dbReference>
<dbReference type="AlphaFoldDB" id="Q0F0P7"/>
<evidence type="ECO:0000313" key="3">
    <source>
        <dbReference type="Proteomes" id="UP000005297"/>
    </source>
</evidence>
<dbReference type="InterPro" id="IPR005583">
    <property type="entry name" value="YaaA"/>
</dbReference>
<dbReference type="EMBL" id="AATS01000004">
    <property type="protein sequence ID" value="EAU54981.1"/>
    <property type="molecule type" value="Genomic_DNA"/>
</dbReference>
<gene>
    <name evidence="2" type="ORF">SPV1_06549</name>
</gene>
<dbReference type="GO" id="GO:0033194">
    <property type="term" value="P:response to hydroperoxide"/>
    <property type="evidence" value="ECO:0007669"/>
    <property type="project" value="TreeGrafter"/>
</dbReference>
<dbReference type="eggNOG" id="COG3022">
    <property type="taxonomic scope" value="Bacteria"/>
</dbReference>
<dbReference type="InParanoid" id="Q0F0P7"/>
<dbReference type="OrthoDB" id="9777133at2"/>
<dbReference type="HOGENOM" id="CLU_061989_0_0_0"/>
<dbReference type="Pfam" id="PF03883">
    <property type="entry name" value="H2O2_YaaD"/>
    <property type="match status" value="1"/>
</dbReference>
<protein>
    <recommendedName>
        <fullName evidence="1">UPF0246 protein SPV1_06549</fullName>
    </recommendedName>
</protein>